<keyword evidence="8" id="KW-1185">Reference proteome</keyword>
<dbReference type="InterPro" id="IPR036875">
    <property type="entry name" value="Znf_CCHC_sf"/>
</dbReference>
<name>A0A9P7YEI0_9HELO</name>
<dbReference type="AlphaFoldDB" id="A0A9P7YEI0"/>
<dbReference type="Gene3D" id="4.10.60.10">
    <property type="entry name" value="Zinc finger, CCHC-type"/>
    <property type="match status" value="1"/>
</dbReference>
<evidence type="ECO:0000313" key="8">
    <source>
        <dbReference type="Proteomes" id="UP000824998"/>
    </source>
</evidence>
<dbReference type="Pfam" id="PF13696">
    <property type="entry name" value="zf-CCHC_2"/>
    <property type="match status" value="1"/>
</dbReference>
<dbReference type="InterPro" id="IPR025829">
    <property type="entry name" value="Zn_knuckle_CX2CX3GHX4C"/>
</dbReference>
<keyword evidence="1" id="KW-0479">Metal-binding</keyword>
<feature type="non-terminal residue" evidence="7">
    <location>
        <position position="213"/>
    </location>
</feature>
<evidence type="ECO:0000313" key="7">
    <source>
        <dbReference type="EMBL" id="KAG9231620.1"/>
    </source>
</evidence>
<evidence type="ECO:0000259" key="6">
    <source>
        <dbReference type="PROSITE" id="PS50158"/>
    </source>
</evidence>
<dbReference type="OrthoDB" id="444325at2759"/>
<sequence length="213" mass="24346">MTVYLRWLEVHRKSPSDFSNHWGNTVYQWGQSLRSRGFKEYEVIREVELWKEGKGPFSKIEGRPPPVSSDLYKSFNEPLNGGKPGERKPDPSGGLSWRRDGPLLDVRPNQPSHAYYQEKTSKSEPFCEPPKKKTLDMFLGAPPGNYVCNRCGKKGHHLQACPTNMDPTYDKPPSNEYICAVCDARGLHYKSLCPTNPDPYSIIQRRKAQGFRT</sequence>
<keyword evidence="3" id="KW-0862">Zinc</keyword>
<evidence type="ECO:0000256" key="2">
    <source>
        <dbReference type="ARBA" id="ARBA00022771"/>
    </source>
</evidence>
<keyword evidence="2 4" id="KW-0863">Zinc-finger</keyword>
<evidence type="ECO:0000256" key="3">
    <source>
        <dbReference type="ARBA" id="ARBA00022833"/>
    </source>
</evidence>
<evidence type="ECO:0000256" key="4">
    <source>
        <dbReference type="PROSITE-ProRule" id="PRU00047"/>
    </source>
</evidence>
<dbReference type="GO" id="GO:0003676">
    <property type="term" value="F:nucleic acid binding"/>
    <property type="evidence" value="ECO:0007669"/>
    <property type="project" value="InterPro"/>
</dbReference>
<comment type="caution">
    <text evidence="7">The sequence shown here is derived from an EMBL/GenBank/DDBJ whole genome shotgun (WGS) entry which is preliminary data.</text>
</comment>
<feature type="domain" description="CCHC-type" evidence="6">
    <location>
        <begin position="148"/>
        <end position="162"/>
    </location>
</feature>
<feature type="region of interest" description="Disordered" evidence="5">
    <location>
        <begin position="55"/>
        <end position="127"/>
    </location>
</feature>
<dbReference type="GO" id="GO:0008270">
    <property type="term" value="F:zinc ion binding"/>
    <property type="evidence" value="ECO:0007669"/>
    <property type="project" value="UniProtKB-KW"/>
</dbReference>
<dbReference type="SUPFAM" id="SSF57756">
    <property type="entry name" value="Retrovirus zinc finger-like domains"/>
    <property type="match status" value="1"/>
</dbReference>
<proteinExistence type="predicted"/>
<reference evidence="7" key="1">
    <citation type="journal article" date="2021" name="IMA Fungus">
        <title>Genomic characterization of three marine fungi, including Emericellopsis atlantica sp. nov. with signatures of a generalist lifestyle and marine biomass degradation.</title>
        <authorList>
            <person name="Hagestad O.C."/>
            <person name="Hou L."/>
            <person name="Andersen J.H."/>
            <person name="Hansen E.H."/>
            <person name="Altermark B."/>
            <person name="Li C."/>
            <person name="Kuhnert E."/>
            <person name="Cox R.J."/>
            <person name="Crous P.W."/>
            <person name="Spatafora J.W."/>
            <person name="Lail K."/>
            <person name="Amirebrahimi M."/>
            <person name="Lipzen A."/>
            <person name="Pangilinan J."/>
            <person name="Andreopoulos W."/>
            <person name="Hayes R.D."/>
            <person name="Ng V."/>
            <person name="Grigoriev I.V."/>
            <person name="Jackson S.A."/>
            <person name="Sutton T.D.S."/>
            <person name="Dobson A.D.W."/>
            <person name="Rama T."/>
        </authorList>
    </citation>
    <scope>NUCLEOTIDE SEQUENCE</scope>
    <source>
        <strain evidence="7">TRa018bII</strain>
    </source>
</reference>
<organism evidence="7 8">
    <name type="scientific">Amylocarpus encephaloides</name>
    <dbReference type="NCBI Taxonomy" id="45428"/>
    <lineage>
        <taxon>Eukaryota</taxon>
        <taxon>Fungi</taxon>
        <taxon>Dikarya</taxon>
        <taxon>Ascomycota</taxon>
        <taxon>Pezizomycotina</taxon>
        <taxon>Leotiomycetes</taxon>
        <taxon>Helotiales</taxon>
        <taxon>Helotiales incertae sedis</taxon>
        <taxon>Amylocarpus</taxon>
    </lineage>
</organism>
<dbReference type="Proteomes" id="UP000824998">
    <property type="component" value="Unassembled WGS sequence"/>
</dbReference>
<protein>
    <recommendedName>
        <fullName evidence="6">CCHC-type domain-containing protein</fullName>
    </recommendedName>
</protein>
<dbReference type="EMBL" id="MU251590">
    <property type="protein sequence ID" value="KAG9231620.1"/>
    <property type="molecule type" value="Genomic_DNA"/>
</dbReference>
<evidence type="ECO:0000256" key="1">
    <source>
        <dbReference type="ARBA" id="ARBA00022723"/>
    </source>
</evidence>
<gene>
    <name evidence="7" type="ORF">BJ875DRAFT_406612</name>
</gene>
<accession>A0A9P7YEI0</accession>
<dbReference type="InterPro" id="IPR001878">
    <property type="entry name" value="Znf_CCHC"/>
</dbReference>
<dbReference type="PROSITE" id="PS50158">
    <property type="entry name" value="ZF_CCHC"/>
    <property type="match status" value="1"/>
</dbReference>
<evidence type="ECO:0000256" key="5">
    <source>
        <dbReference type="SAM" id="MobiDB-lite"/>
    </source>
</evidence>